<accession>A0ABQ6MMI5</accession>
<protein>
    <recommendedName>
        <fullName evidence="3">Site-specific DNA-methyltransferase (cytosine-N(4)-specific)</fullName>
    </recommendedName>
</protein>
<gene>
    <name evidence="1" type="ORF">TeGR_g7797</name>
</gene>
<dbReference type="SUPFAM" id="SSF53335">
    <property type="entry name" value="S-adenosyl-L-methionine-dependent methyltransferases"/>
    <property type="match status" value="1"/>
</dbReference>
<evidence type="ECO:0008006" key="3">
    <source>
        <dbReference type="Google" id="ProtNLM"/>
    </source>
</evidence>
<comment type="caution">
    <text evidence="1">The sequence shown here is derived from an EMBL/GenBank/DDBJ whole genome shotgun (WGS) entry which is preliminary data.</text>
</comment>
<keyword evidence="2" id="KW-1185">Reference proteome</keyword>
<evidence type="ECO:0000313" key="1">
    <source>
        <dbReference type="EMBL" id="GMI28600.1"/>
    </source>
</evidence>
<reference evidence="1 2" key="1">
    <citation type="journal article" date="2023" name="Commun. Biol.">
        <title>Genome analysis of Parmales, the sister group of diatoms, reveals the evolutionary specialization of diatoms from phago-mixotrophs to photoautotrophs.</title>
        <authorList>
            <person name="Ban H."/>
            <person name="Sato S."/>
            <person name="Yoshikawa S."/>
            <person name="Yamada K."/>
            <person name="Nakamura Y."/>
            <person name="Ichinomiya M."/>
            <person name="Sato N."/>
            <person name="Blanc-Mathieu R."/>
            <person name="Endo H."/>
            <person name="Kuwata A."/>
            <person name="Ogata H."/>
        </authorList>
    </citation>
    <scope>NUCLEOTIDE SEQUENCE [LARGE SCALE GENOMIC DNA]</scope>
</reference>
<dbReference type="InterPro" id="IPR029063">
    <property type="entry name" value="SAM-dependent_MTases_sf"/>
</dbReference>
<dbReference type="Proteomes" id="UP001165060">
    <property type="component" value="Unassembled WGS sequence"/>
</dbReference>
<sequence>MSAITAWRGSGLQNELTHGFHPRIAAMNPQTIQSLLSLVPAGGGVKDIFCGAGAVGIEVLRDGREFSGVDISGLAVGIARAQTWLPAADELALFRGLTVEAVAFAAEGEATQADPSALDIAGLREFLLRVAPPAPSLVLNALLFVLSYVEHDVFPTWRRFHPLSHRFEKVAARYSAKLGELRSAVPAGTKAAEIHLGDAQRLSASLSAPSLAGVVTSPPYPGVYDYVETDVLQCTAGLAELAGDLGAAEEIGSKKQREELSEDGFRGRWQAQTVAWLAACEAELRVGGRIAMLIGDNAGIDSKASVEEAIRGSSLELVASATVGEDARRPWAKHKRNYRIEHTILLEKR</sequence>
<dbReference type="Gene3D" id="3.40.50.150">
    <property type="entry name" value="Vaccinia Virus protein VP39"/>
    <property type="match status" value="2"/>
</dbReference>
<organism evidence="1 2">
    <name type="scientific">Tetraparma gracilis</name>
    <dbReference type="NCBI Taxonomy" id="2962635"/>
    <lineage>
        <taxon>Eukaryota</taxon>
        <taxon>Sar</taxon>
        <taxon>Stramenopiles</taxon>
        <taxon>Ochrophyta</taxon>
        <taxon>Bolidophyceae</taxon>
        <taxon>Parmales</taxon>
        <taxon>Triparmaceae</taxon>
        <taxon>Tetraparma</taxon>
    </lineage>
</organism>
<name>A0ABQ6MMI5_9STRA</name>
<proteinExistence type="predicted"/>
<dbReference type="EMBL" id="BRYB01000365">
    <property type="protein sequence ID" value="GMI28600.1"/>
    <property type="molecule type" value="Genomic_DNA"/>
</dbReference>
<evidence type="ECO:0000313" key="2">
    <source>
        <dbReference type="Proteomes" id="UP001165060"/>
    </source>
</evidence>